<keyword evidence="6" id="KW-1185">Reference proteome</keyword>
<organism evidence="5 6">
    <name type="scientific">Eleusine coracana subsp. coracana</name>
    <dbReference type="NCBI Taxonomy" id="191504"/>
    <lineage>
        <taxon>Eukaryota</taxon>
        <taxon>Viridiplantae</taxon>
        <taxon>Streptophyta</taxon>
        <taxon>Embryophyta</taxon>
        <taxon>Tracheophyta</taxon>
        <taxon>Spermatophyta</taxon>
        <taxon>Magnoliopsida</taxon>
        <taxon>Liliopsida</taxon>
        <taxon>Poales</taxon>
        <taxon>Poaceae</taxon>
        <taxon>PACMAD clade</taxon>
        <taxon>Chloridoideae</taxon>
        <taxon>Cynodonteae</taxon>
        <taxon>Eleusininae</taxon>
        <taxon>Eleusine</taxon>
    </lineage>
</organism>
<reference evidence="5" key="2">
    <citation type="submission" date="2021-12" db="EMBL/GenBank/DDBJ databases">
        <title>Resequencing data analysis of finger millet.</title>
        <authorList>
            <person name="Hatakeyama M."/>
            <person name="Aluri S."/>
            <person name="Balachadran M.T."/>
            <person name="Sivarajan S.R."/>
            <person name="Poveda L."/>
            <person name="Shimizu-Inatsugi R."/>
            <person name="Schlapbach R."/>
            <person name="Sreeman S.M."/>
            <person name="Shimizu K.K."/>
        </authorList>
    </citation>
    <scope>NUCLEOTIDE SEQUENCE</scope>
</reference>
<sequence length="104" mass="12026">MYLILLQFVLHNWSDEDCVRILRRAKEAVSTREQGKVVIIDTVIGSASKQTFEAQLLMDLAMMMLTTGEERVEEKWHRMFLDAGFSQYKISPVLGCRSLIEVYP</sequence>
<keyword evidence="1" id="KW-0489">Methyltransferase</keyword>
<dbReference type="GO" id="GO:0008171">
    <property type="term" value="F:O-methyltransferase activity"/>
    <property type="evidence" value="ECO:0007669"/>
    <property type="project" value="InterPro"/>
</dbReference>
<evidence type="ECO:0000313" key="6">
    <source>
        <dbReference type="Proteomes" id="UP001054889"/>
    </source>
</evidence>
<dbReference type="Gene3D" id="3.40.50.150">
    <property type="entry name" value="Vaccinia Virus protein VP39"/>
    <property type="match status" value="1"/>
</dbReference>
<evidence type="ECO:0000256" key="1">
    <source>
        <dbReference type="ARBA" id="ARBA00022603"/>
    </source>
</evidence>
<feature type="domain" description="O-methyltransferase C-terminal" evidence="4">
    <location>
        <begin position="3"/>
        <end position="86"/>
    </location>
</feature>
<dbReference type="SUPFAM" id="SSF53335">
    <property type="entry name" value="S-adenosyl-L-methionine-dependent methyltransferases"/>
    <property type="match status" value="1"/>
</dbReference>
<gene>
    <name evidence="5" type="primary">gb02514</name>
    <name evidence="5" type="ORF">PR202_gb02514</name>
</gene>
<dbReference type="InterPro" id="IPR016461">
    <property type="entry name" value="COMT-like"/>
</dbReference>
<reference evidence="5" key="1">
    <citation type="journal article" date="2018" name="DNA Res.">
        <title>Multiple hybrid de novo genome assembly of finger millet, an orphan allotetraploid crop.</title>
        <authorList>
            <person name="Hatakeyama M."/>
            <person name="Aluri S."/>
            <person name="Balachadran M.T."/>
            <person name="Sivarajan S.R."/>
            <person name="Patrignani A."/>
            <person name="Gruter S."/>
            <person name="Poveda L."/>
            <person name="Shimizu-Inatsugi R."/>
            <person name="Baeten J."/>
            <person name="Francoijs K.J."/>
            <person name="Nataraja K.N."/>
            <person name="Reddy Y.A.N."/>
            <person name="Phadnis S."/>
            <person name="Ravikumar R.L."/>
            <person name="Schlapbach R."/>
            <person name="Sreeman S.M."/>
            <person name="Shimizu K.K."/>
        </authorList>
    </citation>
    <scope>NUCLEOTIDE SEQUENCE</scope>
</reference>
<dbReference type="InterPro" id="IPR001077">
    <property type="entry name" value="COMT_C"/>
</dbReference>
<keyword evidence="2" id="KW-0808">Transferase</keyword>
<dbReference type="GO" id="GO:0032259">
    <property type="term" value="P:methylation"/>
    <property type="evidence" value="ECO:0007669"/>
    <property type="project" value="UniProtKB-KW"/>
</dbReference>
<name>A0AAV5DYZ3_ELECO</name>
<dbReference type="EMBL" id="BQKI01000072">
    <property type="protein sequence ID" value="GJN15590.1"/>
    <property type="molecule type" value="Genomic_DNA"/>
</dbReference>
<protein>
    <recommendedName>
        <fullName evidence="4">O-methyltransferase C-terminal domain-containing protein</fullName>
    </recommendedName>
</protein>
<evidence type="ECO:0000259" key="4">
    <source>
        <dbReference type="Pfam" id="PF00891"/>
    </source>
</evidence>
<dbReference type="InterPro" id="IPR029063">
    <property type="entry name" value="SAM-dependent_MTases_sf"/>
</dbReference>
<comment type="caution">
    <text evidence="5">The sequence shown here is derived from an EMBL/GenBank/DDBJ whole genome shotgun (WGS) entry which is preliminary data.</text>
</comment>
<keyword evidence="3" id="KW-0949">S-adenosyl-L-methionine</keyword>
<dbReference type="Pfam" id="PF00891">
    <property type="entry name" value="Methyltransf_2"/>
    <property type="match status" value="1"/>
</dbReference>
<accession>A0AAV5DYZ3</accession>
<evidence type="ECO:0000313" key="5">
    <source>
        <dbReference type="EMBL" id="GJN15590.1"/>
    </source>
</evidence>
<dbReference type="Proteomes" id="UP001054889">
    <property type="component" value="Unassembled WGS sequence"/>
</dbReference>
<proteinExistence type="predicted"/>
<evidence type="ECO:0000256" key="3">
    <source>
        <dbReference type="ARBA" id="ARBA00022691"/>
    </source>
</evidence>
<dbReference type="PROSITE" id="PS51683">
    <property type="entry name" value="SAM_OMT_II"/>
    <property type="match status" value="1"/>
</dbReference>
<dbReference type="AlphaFoldDB" id="A0AAV5DYZ3"/>
<evidence type="ECO:0000256" key="2">
    <source>
        <dbReference type="ARBA" id="ARBA00022679"/>
    </source>
</evidence>
<dbReference type="PANTHER" id="PTHR11746">
    <property type="entry name" value="O-METHYLTRANSFERASE"/>
    <property type="match status" value="1"/>
</dbReference>